<proteinExistence type="predicted"/>
<gene>
    <name evidence="2" type="ORF">FSARC_10551</name>
</gene>
<protein>
    <submittedName>
        <fullName evidence="2">Uncharacterized protein</fullName>
    </submittedName>
</protein>
<dbReference type="Proteomes" id="UP000622797">
    <property type="component" value="Unassembled WGS sequence"/>
</dbReference>
<dbReference type="PANTHER" id="PTHR47784:SF5">
    <property type="entry name" value="STEROL UPTAKE CONTROL PROTEIN 2"/>
    <property type="match status" value="1"/>
</dbReference>
<organism evidence="2 3">
    <name type="scientific">Fusarium sarcochroum</name>
    <dbReference type="NCBI Taxonomy" id="1208366"/>
    <lineage>
        <taxon>Eukaryota</taxon>
        <taxon>Fungi</taxon>
        <taxon>Dikarya</taxon>
        <taxon>Ascomycota</taxon>
        <taxon>Pezizomycotina</taxon>
        <taxon>Sordariomycetes</taxon>
        <taxon>Hypocreomycetidae</taxon>
        <taxon>Hypocreales</taxon>
        <taxon>Nectriaceae</taxon>
        <taxon>Fusarium</taxon>
        <taxon>Fusarium lateritium species complex</taxon>
    </lineage>
</organism>
<keyword evidence="3" id="KW-1185">Reference proteome</keyword>
<dbReference type="AlphaFoldDB" id="A0A8H4TLF1"/>
<evidence type="ECO:0000313" key="3">
    <source>
        <dbReference type="Proteomes" id="UP000622797"/>
    </source>
</evidence>
<dbReference type="EMBL" id="JABEXW010000646">
    <property type="protein sequence ID" value="KAF4960056.1"/>
    <property type="molecule type" value="Genomic_DNA"/>
</dbReference>
<dbReference type="Pfam" id="PF12013">
    <property type="entry name" value="OrsD"/>
    <property type="match status" value="1"/>
</dbReference>
<evidence type="ECO:0000313" key="2">
    <source>
        <dbReference type="EMBL" id="KAF4960056.1"/>
    </source>
</evidence>
<dbReference type="PANTHER" id="PTHR47784">
    <property type="entry name" value="STEROL UPTAKE CONTROL PROTEIN 2"/>
    <property type="match status" value="1"/>
</dbReference>
<dbReference type="InterPro" id="IPR021858">
    <property type="entry name" value="Fun_TF"/>
</dbReference>
<dbReference type="InterPro" id="IPR053157">
    <property type="entry name" value="Sterol_Uptake_Regulator"/>
</dbReference>
<dbReference type="OrthoDB" id="416217at2759"/>
<dbReference type="GO" id="GO:0001228">
    <property type="term" value="F:DNA-binding transcription activator activity, RNA polymerase II-specific"/>
    <property type="evidence" value="ECO:0007669"/>
    <property type="project" value="TreeGrafter"/>
</dbReference>
<name>A0A8H4TLF1_9HYPO</name>
<evidence type="ECO:0000256" key="1">
    <source>
        <dbReference type="ARBA" id="ARBA00023242"/>
    </source>
</evidence>
<dbReference type="Pfam" id="PF11951">
    <property type="entry name" value="Fungal_trans_2"/>
    <property type="match status" value="1"/>
</dbReference>
<dbReference type="InterPro" id="IPR022698">
    <property type="entry name" value="OrsD"/>
</dbReference>
<reference evidence="2" key="1">
    <citation type="journal article" date="2020" name="BMC Genomics">
        <title>Correction to: Identification and distribution of gene clusters required for synthesis of sphingolipid metabolism inhibitors in diverse species of the filamentous fungus Fusarium.</title>
        <authorList>
            <person name="Kim H.S."/>
            <person name="Lohmar J.M."/>
            <person name="Busman M."/>
            <person name="Brown D.W."/>
            <person name="Naumann T.A."/>
            <person name="Divon H.H."/>
            <person name="Lysoe E."/>
            <person name="Uhlig S."/>
            <person name="Proctor R.H."/>
        </authorList>
    </citation>
    <scope>NUCLEOTIDE SEQUENCE</scope>
    <source>
        <strain evidence="2">NRRL 20472</strain>
    </source>
</reference>
<comment type="caution">
    <text evidence="2">The sequence shown here is derived from an EMBL/GenBank/DDBJ whole genome shotgun (WGS) entry which is preliminary data.</text>
</comment>
<keyword evidence="1" id="KW-0539">Nucleus</keyword>
<reference evidence="2" key="2">
    <citation type="submission" date="2020-05" db="EMBL/GenBank/DDBJ databases">
        <authorList>
            <person name="Kim H.-S."/>
            <person name="Proctor R.H."/>
            <person name="Brown D.W."/>
        </authorList>
    </citation>
    <scope>NUCLEOTIDE SEQUENCE</scope>
    <source>
        <strain evidence="2">NRRL 20472</strain>
    </source>
</reference>
<accession>A0A8H4TLF1</accession>
<sequence>MAASIVHTKSFTPEEPQPAQKALLDYNADFQVVICTTCQYAIQPRAITRHLKEIHGLPSRLRRPYLQYTADLHLSEPSQVLDVSNEELIKLFGDWDLSAPLDELDRYLLTHYINSTYSSLANRHSNGYLWQATISRFASANLFLRHGILALAASHILFLGDFSTFDSNQLAQAVNHHENEAESLFRASILTAPTTPLQCYAIIAFIHIYVLWSFRLFSSGQSDDFGDLFLASPDRPDLDHMAPWLYYVRHGCQLVCGFWDSVGSGPLATLARSWEIPIMADDECSTPITTLLLSVVHIGGLGSGIHEEIRTEYQQAARDLALAFSATRCLGHELTVWDAIRLWPLTVSASFIQQLKGKFPSALILLACYCIILDQVDYLWYVKGLSSSLRSNILLHLDKDWTALAQSLTVEIKSIMGEIQTKQ</sequence>